<evidence type="ECO:0000313" key="1">
    <source>
        <dbReference type="EMBL" id="KAK7294636.1"/>
    </source>
</evidence>
<dbReference type="EMBL" id="JAYKXN010000004">
    <property type="protein sequence ID" value="KAK7294636.1"/>
    <property type="molecule type" value="Genomic_DNA"/>
</dbReference>
<accession>A0AAN9PDV3</accession>
<dbReference type="Proteomes" id="UP001359559">
    <property type="component" value="Unassembled WGS sequence"/>
</dbReference>
<reference evidence="1 2" key="1">
    <citation type="submission" date="2024-01" db="EMBL/GenBank/DDBJ databases">
        <title>The genomes of 5 underutilized Papilionoideae crops provide insights into root nodulation and disease resistance.</title>
        <authorList>
            <person name="Yuan L."/>
        </authorList>
    </citation>
    <scope>NUCLEOTIDE SEQUENCE [LARGE SCALE GENOMIC DNA]</scope>
    <source>
        <strain evidence="1">LY-2023</strain>
        <tissue evidence="1">Leaf</tissue>
    </source>
</reference>
<keyword evidence="2" id="KW-1185">Reference proteome</keyword>
<sequence length="125" mass="13942">MGDDNQPHIADIRIRPRRPDPGIVTVRLSRAILGVPDPVGALTITFRARFVLDLRDVDPFFPIILLPPPPPADEEDMEGASSGRFSLFLLHPLTLPHANNPPIIRSSNSVSSREFIVFDFVRVVR</sequence>
<protein>
    <submittedName>
        <fullName evidence="1">Uncharacterized protein</fullName>
    </submittedName>
</protein>
<evidence type="ECO:0000313" key="2">
    <source>
        <dbReference type="Proteomes" id="UP001359559"/>
    </source>
</evidence>
<dbReference type="AlphaFoldDB" id="A0AAN9PDV3"/>
<name>A0AAN9PDV3_CLITE</name>
<comment type="caution">
    <text evidence="1">The sequence shown here is derived from an EMBL/GenBank/DDBJ whole genome shotgun (WGS) entry which is preliminary data.</text>
</comment>
<proteinExistence type="predicted"/>
<gene>
    <name evidence="1" type="ORF">RJT34_17526</name>
</gene>
<organism evidence="1 2">
    <name type="scientific">Clitoria ternatea</name>
    <name type="common">Butterfly pea</name>
    <dbReference type="NCBI Taxonomy" id="43366"/>
    <lineage>
        <taxon>Eukaryota</taxon>
        <taxon>Viridiplantae</taxon>
        <taxon>Streptophyta</taxon>
        <taxon>Embryophyta</taxon>
        <taxon>Tracheophyta</taxon>
        <taxon>Spermatophyta</taxon>
        <taxon>Magnoliopsida</taxon>
        <taxon>eudicotyledons</taxon>
        <taxon>Gunneridae</taxon>
        <taxon>Pentapetalae</taxon>
        <taxon>rosids</taxon>
        <taxon>fabids</taxon>
        <taxon>Fabales</taxon>
        <taxon>Fabaceae</taxon>
        <taxon>Papilionoideae</taxon>
        <taxon>50 kb inversion clade</taxon>
        <taxon>NPAAA clade</taxon>
        <taxon>indigoferoid/millettioid clade</taxon>
        <taxon>Phaseoleae</taxon>
        <taxon>Clitoria</taxon>
    </lineage>
</organism>